<gene>
    <name evidence="2" type="ORF">OXH55_07170</name>
</gene>
<protein>
    <recommendedName>
        <fullName evidence="1">DUF8042 domain-containing protein</fullName>
    </recommendedName>
</protein>
<evidence type="ECO:0000313" key="3">
    <source>
        <dbReference type="Proteomes" id="UP001079657"/>
    </source>
</evidence>
<comment type="caution">
    <text evidence="2">The sequence shown here is derived from an EMBL/GenBank/DDBJ whole genome shotgun (WGS) entry which is preliminary data.</text>
</comment>
<proteinExistence type="predicted"/>
<name>A0ABT4CN89_9CLOT</name>
<evidence type="ECO:0000259" key="1">
    <source>
        <dbReference type="Pfam" id="PF26154"/>
    </source>
</evidence>
<accession>A0ABT4CN89</accession>
<dbReference type="Proteomes" id="UP001079657">
    <property type="component" value="Unassembled WGS sequence"/>
</dbReference>
<keyword evidence="3" id="KW-1185">Reference proteome</keyword>
<dbReference type="EMBL" id="JAPQES010000002">
    <property type="protein sequence ID" value="MCY6370413.1"/>
    <property type="molecule type" value="Genomic_DNA"/>
</dbReference>
<dbReference type="Pfam" id="PF26154">
    <property type="entry name" value="DUF8042"/>
    <property type="match status" value="1"/>
</dbReference>
<feature type="domain" description="DUF8042" evidence="1">
    <location>
        <begin position="4"/>
        <end position="116"/>
    </location>
</feature>
<reference evidence="2" key="1">
    <citation type="submission" date="2022-12" db="EMBL/GenBank/DDBJ databases">
        <authorList>
            <person name="Wang J."/>
        </authorList>
    </citation>
    <scope>NUCLEOTIDE SEQUENCE</scope>
    <source>
        <strain evidence="2">HY-42-06</strain>
    </source>
</reference>
<dbReference type="InterPro" id="IPR058355">
    <property type="entry name" value="DUF8042"/>
</dbReference>
<organism evidence="2 3">
    <name type="scientific">Clostridium ganghwense</name>
    <dbReference type="NCBI Taxonomy" id="312089"/>
    <lineage>
        <taxon>Bacteria</taxon>
        <taxon>Bacillati</taxon>
        <taxon>Bacillota</taxon>
        <taxon>Clostridia</taxon>
        <taxon>Eubacteriales</taxon>
        <taxon>Clostridiaceae</taxon>
        <taxon>Clostridium</taxon>
    </lineage>
</organism>
<dbReference type="RefSeq" id="WP_268049155.1">
    <property type="nucleotide sequence ID" value="NZ_JAPQES010000002.1"/>
</dbReference>
<evidence type="ECO:0000313" key="2">
    <source>
        <dbReference type="EMBL" id="MCY6370413.1"/>
    </source>
</evidence>
<sequence>METIKKEELLKTAEEYLEKLIEKIKYSVELLQSGKEGLVFEYTTDIIEGLIGVIDAITLTKDIQKNIIDTSAINEHLIEINGCFESKDYILLSDLLEYEIVPILDEWRTKITENLKID</sequence>